<dbReference type="InterPro" id="IPR016188">
    <property type="entry name" value="PurM-like_N"/>
</dbReference>
<dbReference type="Gene3D" id="3.30.1330.10">
    <property type="entry name" value="PurM-like, N-terminal domain"/>
    <property type="match status" value="1"/>
</dbReference>
<dbReference type="InterPro" id="IPR006283">
    <property type="entry name" value="ThiL-like"/>
</dbReference>
<dbReference type="Proteomes" id="UP000666369">
    <property type="component" value="Unassembled WGS sequence"/>
</dbReference>
<dbReference type="PANTHER" id="PTHR30270:SF0">
    <property type="entry name" value="THIAMINE-MONOPHOSPHATE KINASE"/>
    <property type="match status" value="1"/>
</dbReference>
<reference evidence="5" key="2">
    <citation type="submission" date="2023-07" db="EMBL/GenBank/DDBJ databases">
        <title>Duganella aceri sp. nov., isolated from tree sap.</title>
        <authorList>
            <person name="Kim I.S."/>
        </authorList>
    </citation>
    <scope>NUCLEOTIDE SEQUENCE [LARGE SCALE GENOMIC DNA]</scope>
    <source>
        <strain evidence="5">SAP-35</strain>
    </source>
</reference>
<feature type="domain" description="PurM-like N-terminal" evidence="2">
    <location>
        <begin position="64"/>
        <end position="168"/>
    </location>
</feature>
<dbReference type="SUPFAM" id="SSF56042">
    <property type="entry name" value="PurM C-terminal domain-like"/>
    <property type="match status" value="1"/>
</dbReference>
<gene>
    <name evidence="4" type="ORF">GW587_03225</name>
</gene>
<organism evidence="4 5">
    <name type="scientific">Duganella aceris</name>
    <dbReference type="NCBI Taxonomy" id="2703883"/>
    <lineage>
        <taxon>Bacteria</taxon>
        <taxon>Pseudomonadati</taxon>
        <taxon>Pseudomonadota</taxon>
        <taxon>Betaproteobacteria</taxon>
        <taxon>Burkholderiales</taxon>
        <taxon>Oxalobacteraceae</taxon>
        <taxon>Telluria group</taxon>
        <taxon>Duganella</taxon>
    </lineage>
</organism>
<dbReference type="RefSeq" id="WP_166098425.1">
    <property type="nucleotide sequence ID" value="NZ_JAADJT010000001.1"/>
</dbReference>
<name>A0ABX0FFF3_9BURK</name>
<dbReference type="InterPro" id="IPR010918">
    <property type="entry name" value="PurM-like_C_dom"/>
</dbReference>
<dbReference type="Pfam" id="PF02769">
    <property type="entry name" value="AIRS_C"/>
    <property type="match status" value="1"/>
</dbReference>
<dbReference type="PIRSF" id="PIRSF036540">
    <property type="entry name" value="UCP036540_AIR"/>
    <property type="match status" value="1"/>
</dbReference>
<dbReference type="CDD" id="cd02192">
    <property type="entry name" value="PurM-like3"/>
    <property type="match status" value="1"/>
</dbReference>
<dbReference type="InterPro" id="IPR024030">
    <property type="entry name" value="AIR_synthase-rel_sll0787"/>
</dbReference>
<reference evidence="4 5" key="1">
    <citation type="submission" date="2020-01" db="EMBL/GenBank/DDBJ databases">
        <authorList>
            <person name="Lee S.D."/>
        </authorList>
    </citation>
    <scope>NUCLEOTIDE SEQUENCE [LARGE SCALE GENOMIC DNA]</scope>
    <source>
        <strain evidence="4 5">SAP-35</strain>
    </source>
</reference>
<sequence length="351" mass="36750">MNAELAKLVTLLRDSSGIAHKRDIAHVVGALGADNAANGAKANAAGAATALNVARGGAWATPVGDDCAAIPDGDGYLLLAIEGFVNEFVAKEPWFAGYCGVMVNVSDIYAMGGRPLAIVDALWSRGGDAAQPLLDGLAAASAVYQVPIVGGHSNRRSDREQLSVAITGRANKLLTSFDAKPGENLVVACDLRGRYMDPYDYWNASLDAPPERLRADLELLPSIAEDGLCAAAKDISMAGVVGTALMLLECSGIGAEIDLAAIPCAPGVALERWLTTFPSYGFILSVADADLDAVMARFKERELACAVIGRTDAGRRVHLRHGADQGRALLWDFAEEALIGCAPTSKEVHHA</sequence>
<proteinExistence type="predicted"/>
<evidence type="ECO:0000313" key="5">
    <source>
        <dbReference type="Proteomes" id="UP000666369"/>
    </source>
</evidence>
<dbReference type="PANTHER" id="PTHR30270">
    <property type="entry name" value="THIAMINE-MONOPHOSPHATE KINASE"/>
    <property type="match status" value="1"/>
</dbReference>
<dbReference type="SUPFAM" id="SSF55326">
    <property type="entry name" value="PurM N-terminal domain-like"/>
    <property type="match status" value="1"/>
</dbReference>
<dbReference type="Pfam" id="PF00586">
    <property type="entry name" value="AIRS"/>
    <property type="match status" value="1"/>
</dbReference>
<keyword evidence="1" id="KW-0784">Thiamine biosynthesis</keyword>
<keyword evidence="5" id="KW-1185">Reference proteome</keyword>
<evidence type="ECO:0000259" key="2">
    <source>
        <dbReference type="Pfam" id="PF00586"/>
    </source>
</evidence>
<dbReference type="Gene3D" id="3.90.650.10">
    <property type="entry name" value="PurM-like C-terminal domain"/>
    <property type="match status" value="1"/>
</dbReference>
<dbReference type="InterPro" id="IPR036676">
    <property type="entry name" value="PurM-like_C_sf"/>
</dbReference>
<evidence type="ECO:0000256" key="1">
    <source>
        <dbReference type="ARBA" id="ARBA00022977"/>
    </source>
</evidence>
<evidence type="ECO:0000313" key="4">
    <source>
        <dbReference type="EMBL" id="NGZ83271.1"/>
    </source>
</evidence>
<dbReference type="InterPro" id="IPR011413">
    <property type="entry name" value="UCP036540_AIR"/>
</dbReference>
<accession>A0ABX0FFF3</accession>
<dbReference type="InterPro" id="IPR036921">
    <property type="entry name" value="PurM-like_N_sf"/>
</dbReference>
<evidence type="ECO:0000259" key="3">
    <source>
        <dbReference type="Pfam" id="PF02769"/>
    </source>
</evidence>
<protein>
    <submittedName>
        <fullName evidence="4">Sll0787 family AIR synthase-like protein</fullName>
    </submittedName>
</protein>
<feature type="domain" description="PurM-like C-terminal" evidence="3">
    <location>
        <begin position="211"/>
        <end position="320"/>
    </location>
</feature>
<comment type="caution">
    <text evidence="4">The sequence shown here is derived from an EMBL/GenBank/DDBJ whole genome shotgun (WGS) entry which is preliminary data.</text>
</comment>
<dbReference type="NCBIfam" id="TIGR04049">
    <property type="entry name" value="AIR_rel_sll0787"/>
    <property type="match status" value="1"/>
</dbReference>
<dbReference type="EMBL" id="JAADJT010000001">
    <property type="protein sequence ID" value="NGZ83271.1"/>
    <property type="molecule type" value="Genomic_DNA"/>
</dbReference>